<evidence type="ECO:0000259" key="2">
    <source>
        <dbReference type="SMART" id="SM00458"/>
    </source>
</evidence>
<feature type="chain" id="PRO_5046617347" description="Ricin B lectin domain-containing protein" evidence="1">
    <location>
        <begin position="27"/>
        <end position="956"/>
    </location>
</feature>
<feature type="domain" description="Ricin B lectin" evidence="2">
    <location>
        <begin position="826"/>
        <end position="956"/>
    </location>
</feature>
<evidence type="ECO:0000256" key="1">
    <source>
        <dbReference type="SAM" id="SignalP"/>
    </source>
</evidence>
<dbReference type="InterPro" id="IPR008928">
    <property type="entry name" value="6-hairpin_glycosidase_sf"/>
</dbReference>
<dbReference type="PANTHER" id="PTHR31084">
    <property type="entry name" value="ALPHA-L-FUCOSIDASE 2"/>
    <property type="match status" value="1"/>
</dbReference>
<dbReference type="SUPFAM" id="SSF50370">
    <property type="entry name" value="Ricin B-like lectins"/>
    <property type="match status" value="1"/>
</dbReference>
<comment type="caution">
    <text evidence="3">The sequence shown here is derived from an EMBL/GenBank/DDBJ whole genome shotgun (WGS) entry which is preliminary data.</text>
</comment>
<dbReference type="Gene3D" id="2.60.40.1180">
    <property type="entry name" value="Golgi alpha-mannosidase II"/>
    <property type="match status" value="1"/>
</dbReference>
<protein>
    <recommendedName>
        <fullName evidence="2">Ricin B lectin domain-containing protein</fullName>
    </recommendedName>
</protein>
<keyword evidence="4" id="KW-1185">Reference proteome</keyword>
<dbReference type="SUPFAM" id="SSF48208">
    <property type="entry name" value="Six-hairpin glycosidases"/>
    <property type="match status" value="1"/>
</dbReference>
<dbReference type="PANTHER" id="PTHR31084:SF0">
    <property type="entry name" value="ALPHA-L-FUCOSIDASE 2"/>
    <property type="match status" value="1"/>
</dbReference>
<dbReference type="InterPro" id="IPR013780">
    <property type="entry name" value="Glyco_hydro_b"/>
</dbReference>
<dbReference type="Proteomes" id="UP001499854">
    <property type="component" value="Unassembled WGS sequence"/>
</dbReference>
<evidence type="ECO:0000313" key="3">
    <source>
        <dbReference type="EMBL" id="GAA1983548.1"/>
    </source>
</evidence>
<dbReference type="InterPro" id="IPR012341">
    <property type="entry name" value="6hp_glycosidase-like_sf"/>
</dbReference>
<gene>
    <name evidence="3" type="ORF">GCM10009838_51630</name>
</gene>
<proteinExistence type="predicted"/>
<dbReference type="CDD" id="cd00161">
    <property type="entry name" value="beta-trefoil_Ricin-like"/>
    <property type="match status" value="1"/>
</dbReference>
<name>A0ABP5DRW8_9ACTN</name>
<reference evidence="4" key="1">
    <citation type="journal article" date="2019" name="Int. J. Syst. Evol. Microbiol.">
        <title>The Global Catalogue of Microorganisms (GCM) 10K type strain sequencing project: providing services to taxonomists for standard genome sequencing and annotation.</title>
        <authorList>
            <consortium name="The Broad Institute Genomics Platform"/>
            <consortium name="The Broad Institute Genome Sequencing Center for Infectious Disease"/>
            <person name="Wu L."/>
            <person name="Ma J."/>
        </authorList>
    </citation>
    <scope>NUCLEOTIDE SEQUENCE [LARGE SCALE GENOMIC DNA]</scope>
    <source>
        <strain evidence="4">JCM 16013</strain>
    </source>
</reference>
<keyword evidence="1" id="KW-0732">Signal</keyword>
<evidence type="ECO:0000313" key="4">
    <source>
        <dbReference type="Proteomes" id="UP001499854"/>
    </source>
</evidence>
<dbReference type="RefSeq" id="WP_344659690.1">
    <property type="nucleotide sequence ID" value="NZ_BAAAQM010000031.1"/>
</dbReference>
<sequence length="956" mass="99842">MTRSFLRLRAASGVIAGATLLATAFAAPFGPAAHAASSTTAWHGGAFTVDTPNLVREADIVLQSPNTDPWASMPLGNGTLGAAVWSAGGFTAQLNRTDTFPDRKSPGWLTVPGLAQITNAADFTASVDPYDGVLRESGGGMTATVYVRADKDELVVDVAGANPDTPQTAKINLWSGRSPVAAASGQIATLAETWADNVATTGSGQTFGSLAALSAGGTGVTASTVDAQTVQVSFKPHADGTFRVIAGAPHWNDTDAGDAADAAATLLGTDASATSASLHSAHLAWWHNFWSGLGLVKLSSSDGVANYMEKLRTLYYFTSAEESRGTLPGSQAGVADLFSFDRDSHRWYPASYWFWNLRGQVAANIGAGAFALNTPLYNLYTSNLADIQAWTTKYMGGRSGICVPETMRFNGNGFQDDGSPFSDASCDQNNPPGPTWNGETVSTGAEIGLWVWQQYQTTGDLGFLRQNYPLMQQECLFLLAYTTVGSDGLRHAVANAHENQWDVQDPVNLIDAMKALFPATIAAAQALGTDGPLVSQLQTAQNQIPDFPRTDAATHQKLLTASSDASGTDVLGQSSQPTAAVHNSEDDDLEAVWPYNLIGDSSPLLALAQRTYTHRVNTLANDWSFDAVQAARLRLPSEVAADLTALTKHYQTHPDGLGDLWGSTSGSSDTYIEQEANVALAVNEALIQDYDGVLRIAPALPAGWDADGTAFIHGGGTASVQVHGGTIGTVGIHAGSTGGITVRNPWPGQSVEVVDGGDESTVVVAPTTADQFSIPAAAGRTYLVQQVSAPVSAMTYAPVTGTPATTPSSLGGNAVLGTAKGGLSGTHVLSTSGQALDDPGWSTGTVQLITWQANGGTNQNWILTQQSDGSYEIKNAYSGLCADDYGGQTTAGTQVIQYSCTGHSNQHWTAALLPSGAYTFTNVNSGLLLTTASTANNAMVTQQPDTGSALQQWTVR</sequence>
<dbReference type="EMBL" id="BAAAQM010000031">
    <property type="protein sequence ID" value="GAA1983548.1"/>
    <property type="molecule type" value="Genomic_DNA"/>
</dbReference>
<dbReference type="SMART" id="SM00458">
    <property type="entry name" value="RICIN"/>
    <property type="match status" value="1"/>
</dbReference>
<feature type="signal peptide" evidence="1">
    <location>
        <begin position="1"/>
        <end position="26"/>
    </location>
</feature>
<dbReference type="InterPro" id="IPR035992">
    <property type="entry name" value="Ricin_B-like_lectins"/>
</dbReference>
<dbReference type="Gene3D" id="1.50.10.10">
    <property type="match status" value="1"/>
</dbReference>
<accession>A0ABP5DRW8</accession>
<dbReference type="Gene3D" id="2.80.10.50">
    <property type="match status" value="1"/>
</dbReference>
<dbReference type="InterPro" id="IPR000772">
    <property type="entry name" value="Ricin_B_lectin"/>
</dbReference>
<dbReference type="PROSITE" id="PS50231">
    <property type="entry name" value="RICIN_B_LECTIN"/>
    <property type="match status" value="1"/>
</dbReference>
<dbReference type="Pfam" id="PF00652">
    <property type="entry name" value="Ricin_B_lectin"/>
    <property type="match status" value="1"/>
</dbReference>
<organism evidence="3 4">
    <name type="scientific">Catenulispora subtropica</name>
    <dbReference type="NCBI Taxonomy" id="450798"/>
    <lineage>
        <taxon>Bacteria</taxon>
        <taxon>Bacillati</taxon>
        <taxon>Actinomycetota</taxon>
        <taxon>Actinomycetes</taxon>
        <taxon>Catenulisporales</taxon>
        <taxon>Catenulisporaceae</taxon>
        <taxon>Catenulispora</taxon>
    </lineage>
</organism>